<feature type="transmembrane region" description="Helical" evidence="1">
    <location>
        <begin position="35"/>
        <end position="54"/>
    </location>
</feature>
<keyword evidence="4" id="KW-1185">Reference proteome</keyword>
<accession>I5ATT0</accession>
<dbReference type="GO" id="GO:0006508">
    <property type="term" value="P:proteolysis"/>
    <property type="evidence" value="ECO:0007669"/>
    <property type="project" value="UniProtKB-KW"/>
</dbReference>
<evidence type="ECO:0000313" key="4">
    <source>
        <dbReference type="Proteomes" id="UP000005753"/>
    </source>
</evidence>
<evidence type="ECO:0000256" key="1">
    <source>
        <dbReference type="SAM" id="Phobius"/>
    </source>
</evidence>
<reference evidence="3 4" key="1">
    <citation type="submission" date="2010-08" db="EMBL/GenBank/DDBJ databases">
        <authorList>
            <consortium name="US DOE Joint Genome Institute (JGI-PGF)"/>
            <person name="Lucas S."/>
            <person name="Copeland A."/>
            <person name="Lapidus A."/>
            <person name="Cheng J.-F."/>
            <person name="Bruce D."/>
            <person name="Goodwin L."/>
            <person name="Pitluck S."/>
            <person name="Land M.L."/>
            <person name="Hauser L."/>
            <person name="Chang Y.-J."/>
            <person name="Anderson I.J."/>
            <person name="Johnson E."/>
            <person name="Mulhopadhyay B."/>
            <person name="Kyrpides N."/>
            <person name="Woyke T.J."/>
        </authorList>
    </citation>
    <scope>NUCLEOTIDE SEQUENCE [LARGE SCALE GENOMIC DNA]</scope>
    <source>
        <strain evidence="3 4">6</strain>
    </source>
</reference>
<dbReference type="HOGENOM" id="CLU_1552977_0_0_9"/>
<organism evidence="3 4">
    <name type="scientific">Eubacterium cellulosolvens (strain ATCC 43171 / JCM 9499 / 6)</name>
    <name type="common">Cillobacterium cellulosolvens</name>
    <dbReference type="NCBI Taxonomy" id="633697"/>
    <lineage>
        <taxon>Bacteria</taxon>
        <taxon>Bacillati</taxon>
        <taxon>Bacillota</taxon>
        <taxon>Clostridia</taxon>
        <taxon>Eubacteriales</taxon>
        <taxon>Eubacteriaceae</taxon>
        <taxon>Eubacterium</taxon>
    </lineage>
</organism>
<feature type="transmembrane region" description="Helical" evidence="1">
    <location>
        <begin position="66"/>
        <end position="94"/>
    </location>
</feature>
<gene>
    <name evidence="3" type="ORF">EubceDRAFT1_1392</name>
</gene>
<proteinExistence type="predicted"/>
<keyword evidence="1" id="KW-1133">Transmembrane helix</keyword>
<dbReference type="AlphaFoldDB" id="I5ATT0"/>
<dbReference type="InterPro" id="IPR000045">
    <property type="entry name" value="Prepilin_IV_endopep_pep"/>
</dbReference>
<keyword evidence="3" id="KW-0645">Protease</keyword>
<dbReference type="Gene3D" id="1.20.120.1220">
    <property type="match status" value="1"/>
</dbReference>
<evidence type="ECO:0000259" key="2">
    <source>
        <dbReference type="Pfam" id="PF01478"/>
    </source>
</evidence>
<dbReference type="GO" id="GO:0016020">
    <property type="term" value="C:membrane"/>
    <property type="evidence" value="ECO:0007669"/>
    <property type="project" value="InterPro"/>
</dbReference>
<dbReference type="EMBL" id="CM001487">
    <property type="protein sequence ID" value="EIM57203.1"/>
    <property type="molecule type" value="Genomic_DNA"/>
</dbReference>
<keyword evidence="1" id="KW-0472">Membrane</keyword>
<dbReference type="GO" id="GO:0004190">
    <property type="term" value="F:aspartic-type endopeptidase activity"/>
    <property type="evidence" value="ECO:0007669"/>
    <property type="project" value="InterPro"/>
</dbReference>
<reference evidence="3 4" key="2">
    <citation type="submission" date="2012-02" db="EMBL/GenBank/DDBJ databases">
        <title>Improved High-Quality Draft sequence of Eubacterium cellulosolvens 6.</title>
        <authorList>
            <consortium name="US DOE Joint Genome Institute"/>
            <person name="Lucas S."/>
            <person name="Han J."/>
            <person name="Lapidus A."/>
            <person name="Cheng J.-F."/>
            <person name="Goodwin L."/>
            <person name="Pitluck S."/>
            <person name="Peters L."/>
            <person name="Mikhailova N."/>
            <person name="Gu W."/>
            <person name="Detter J.C."/>
            <person name="Han C."/>
            <person name="Tapia R."/>
            <person name="Land M."/>
            <person name="Hauser L."/>
            <person name="Kyrpides N."/>
            <person name="Ivanova N."/>
            <person name="Pagani I."/>
            <person name="Johnson E."/>
            <person name="Mukhopadhyay B."/>
            <person name="Anderson I."/>
            <person name="Woyke T."/>
        </authorList>
    </citation>
    <scope>NUCLEOTIDE SEQUENCE [LARGE SCALE GENOMIC DNA]</scope>
    <source>
        <strain evidence="3 4">6</strain>
    </source>
</reference>
<feature type="domain" description="Prepilin type IV endopeptidase peptidase" evidence="2">
    <location>
        <begin position="36"/>
        <end position="88"/>
    </location>
</feature>
<keyword evidence="1" id="KW-0812">Transmembrane</keyword>
<dbReference type="Pfam" id="PF01478">
    <property type="entry name" value="Peptidase_A24"/>
    <property type="match status" value="1"/>
</dbReference>
<dbReference type="Proteomes" id="UP000005753">
    <property type="component" value="Chromosome"/>
</dbReference>
<protein>
    <submittedName>
        <fullName evidence="3">Flp pilus assembly protein, protease CpaA</fullName>
    </submittedName>
</protein>
<dbReference type="STRING" id="633697.EubceDRAFT1_1392"/>
<feature type="transmembrane region" description="Helical" evidence="1">
    <location>
        <begin position="154"/>
        <end position="171"/>
    </location>
</feature>
<evidence type="ECO:0000313" key="3">
    <source>
        <dbReference type="EMBL" id="EIM57203.1"/>
    </source>
</evidence>
<name>I5ATT0_EUBC6</name>
<sequence>MDSLLSDAGFGLQAVQWIFRRDSGRYGRSSGGRSGGGFLPLVVLLPFFCIRALGAGDLKLLAVLGLLYGIRDSGCCLALTFVFAAVAALGKLLWISVAEVRERRQSAFKNAGESRSGEGVGRERLEYLWDYLRQVACGGEIRSYRRAGFHRENLHMTVYMLAAVCVIFLFIS</sequence>
<keyword evidence="3" id="KW-0378">Hydrolase</keyword>